<dbReference type="GO" id="GO:0044780">
    <property type="term" value="P:bacterial-type flagellum assembly"/>
    <property type="evidence" value="ECO:0007669"/>
    <property type="project" value="InterPro"/>
</dbReference>
<keyword evidence="2 4" id="KW-0732">Signal</keyword>
<keyword evidence="6" id="KW-0282">Flagellum</keyword>
<feature type="domain" description="SAF" evidence="5">
    <location>
        <begin position="190"/>
        <end position="251"/>
    </location>
</feature>
<dbReference type="RefSeq" id="WP_092055549.1">
    <property type="nucleotide sequence ID" value="NZ_FOJJ01000012.1"/>
</dbReference>
<feature type="signal peptide" evidence="4">
    <location>
        <begin position="1"/>
        <end position="22"/>
    </location>
</feature>
<proteinExistence type="predicted"/>
<dbReference type="EMBL" id="VJVV01000002">
    <property type="protein sequence ID" value="TRO83099.1"/>
    <property type="molecule type" value="Genomic_DNA"/>
</dbReference>
<comment type="subcellular location">
    <subcellularLocation>
        <location evidence="1">Periplasm</location>
    </subcellularLocation>
</comment>
<dbReference type="GO" id="GO:0042597">
    <property type="term" value="C:periplasmic space"/>
    <property type="evidence" value="ECO:0007669"/>
    <property type="project" value="UniProtKB-SubCell"/>
</dbReference>
<dbReference type="Pfam" id="PF13144">
    <property type="entry name" value="ChapFlgA"/>
    <property type="match status" value="1"/>
</dbReference>
<dbReference type="InterPro" id="IPR039246">
    <property type="entry name" value="Flagellar_FlgA"/>
</dbReference>
<dbReference type="Proteomes" id="UP000317155">
    <property type="component" value="Unassembled WGS sequence"/>
</dbReference>
<dbReference type="Gene3D" id="2.30.30.760">
    <property type="match status" value="1"/>
</dbReference>
<dbReference type="PANTHER" id="PTHR36307:SF1">
    <property type="entry name" value="FLAGELLA BASAL BODY P-RING FORMATION PROTEIN FLGA"/>
    <property type="match status" value="1"/>
</dbReference>
<evidence type="ECO:0000256" key="1">
    <source>
        <dbReference type="ARBA" id="ARBA00004418"/>
    </source>
</evidence>
<evidence type="ECO:0000259" key="5">
    <source>
        <dbReference type="SMART" id="SM00858"/>
    </source>
</evidence>
<evidence type="ECO:0000313" key="7">
    <source>
        <dbReference type="Proteomes" id="UP000317155"/>
    </source>
</evidence>
<keyword evidence="7" id="KW-1185">Reference proteome</keyword>
<dbReference type="CDD" id="cd11614">
    <property type="entry name" value="SAF_CpaB_FlgA_like"/>
    <property type="match status" value="1"/>
</dbReference>
<dbReference type="InterPro" id="IPR013974">
    <property type="entry name" value="SAF"/>
</dbReference>
<reference evidence="6 7" key="1">
    <citation type="submission" date="2019-07" db="EMBL/GenBank/DDBJ databases">
        <title>Insights of Desulfuromonas acetexigens electromicrobiology.</title>
        <authorList>
            <person name="Katuri K."/>
            <person name="Sapireddy V."/>
            <person name="Shaw D.R."/>
            <person name="Saikaly P."/>
        </authorList>
    </citation>
    <scope>NUCLEOTIDE SEQUENCE [LARGE SCALE GENOMIC DNA]</scope>
    <source>
        <strain evidence="6 7">2873</strain>
    </source>
</reference>
<evidence type="ECO:0000256" key="4">
    <source>
        <dbReference type="SAM" id="SignalP"/>
    </source>
</evidence>
<dbReference type="OrthoDB" id="5387542at2"/>
<feature type="chain" id="PRO_5022160091" evidence="4">
    <location>
        <begin position="23"/>
        <end position="314"/>
    </location>
</feature>
<dbReference type="InterPro" id="IPR017585">
    <property type="entry name" value="SAF_FlgA"/>
</dbReference>
<comment type="caution">
    <text evidence="6">The sequence shown here is derived from an EMBL/GenBank/DDBJ whole genome shotgun (WGS) entry which is preliminary data.</text>
</comment>
<evidence type="ECO:0000256" key="2">
    <source>
        <dbReference type="ARBA" id="ARBA00022729"/>
    </source>
</evidence>
<evidence type="ECO:0000256" key="3">
    <source>
        <dbReference type="ARBA" id="ARBA00022764"/>
    </source>
</evidence>
<accession>A0A550JIR7</accession>
<organism evidence="6 7">
    <name type="scientific">Trichloromonas acetexigens</name>
    <dbReference type="NCBI Taxonomy" id="38815"/>
    <lineage>
        <taxon>Bacteria</taxon>
        <taxon>Pseudomonadati</taxon>
        <taxon>Thermodesulfobacteriota</taxon>
        <taxon>Desulfuromonadia</taxon>
        <taxon>Desulfuromonadales</taxon>
        <taxon>Trichloromonadaceae</taxon>
        <taxon>Trichloromonas</taxon>
    </lineage>
</organism>
<keyword evidence="6" id="KW-0966">Cell projection</keyword>
<dbReference type="PANTHER" id="PTHR36307">
    <property type="entry name" value="FLAGELLA BASAL BODY P-RING FORMATION PROTEIN FLGA"/>
    <property type="match status" value="1"/>
</dbReference>
<keyword evidence="3" id="KW-0574">Periplasm</keyword>
<evidence type="ECO:0000313" key="6">
    <source>
        <dbReference type="EMBL" id="TRO83099.1"/>
    </source>
</evidence>
<dbReference type="SMART" id="SM00858">
    <property type="entry name" value="SAF"/>
    <property type="match status" value="1"/>
</dbReference>
<dbReference type="AlphaFoldDB" id="A0A550JIR7"/>
<sequence>MPQLVSIALLLFSLLGATGASAEEISLRANALVADAMVTLGDLAELDEETAPFAALQLMRSPDPGQERVLSAALIRQALLQRAPELNEVAWAGAQTVTVRRDGLVIDQPALEQLLASYLKVNRERLPKARIAFKNMQFPTSFVLPKGKLATEVIPADSRILGSRRFTVIFRVDGQVVRNLSLRGELEALAPVVVAAADLDRGTILGEADLDLVEMDITSLRNPCLDPGAVLGQKLKRPVRQGTPLDPATVEMPPVISRGETVTILLSRGTLSLTARGQALENGLQDETIRVRNNDSQRDISGRVVEPGVVMVEQ</sequence>
<dbReference type="Gene3D" id="3.90.1210.10">
    <property type="entry name" value="Antifreeze-like/N-acetylneuraminic acid synthase C-terminal domain"/>
    <property type="match status" value="1"/>
</dbReference>
<dbReference type="NCBIfam" id="TIGR03170">
    <property type="entry name" value="flgA_cterm"/>
    <property type="match status" value="1"/>
</dbReference>
<protein>
    <submittedName>
        <fullName evidence="6">Flagellar basal body P-ring formation protein FlgA</fullName>
    </submittedName>
</protein>
<name>A0A550JIR7_9BACT</name>
<gene>
    <name evidence="6" type="primary">flgA</name>
    <name evidence="6" type="ORF">FL622_03180</name>
</gene>
<keyword evidence="6" id="KW-0969">Cilium</keyword>